<accession>A0A239GLW6</accession>
<dbReference type="Gene3D" id="3.40.1350.10">
    <property type="match status" value="1"/>
</dbReference>
<protein>
    <recommendedName>
        <fullName evidence="1">DUF7669 domain-containing protein</fullName>
    </recommendedName>
</protein>
<keyword evidence="3" id="KW-1185">Reference proteome</keyword>
<dbReference type="InterPro" id="IPR056086">
    <property type="entry name" value="DUF7669"/>
</dbReference>
<dbReference type="OrthoDB" id="9798761at2"/>
<dbReference type="EMBL" id="FZOJ01000017">
    <property type="protein sequence ID" value="SNS69778.1"/>
    <property type="molecule type" value="Genomic_DNA"/>
</dbReference>
<evidence type="ECO:0000313" key="2">
    <source>
        <dbReference type="EMBL" id="SNS69778.1"/>
    </source>
</evidence>
<dbReference type="InterPro" id="IPR011856">
    <property type="entry name" value="tRNA_endonuc-like_dom_sf"/>
</dbReference>
<dbReference type="Pfam" id="PF24706">
    <property type="entry name" value="DUF7669"/>
    <property type="match status" value="1"/>
</dbReference>
<gene>
    <name evidence="2" type="ORF">SAMN05446037_101765</name>
</gene>
<sequence>MGLFRLNYTKEDLSDGFMEKANKEPIDYEKDFENWLENSPHVLFEDDSSTIMWIGRQVSTTSYETTKFPDLLGIDSNGDVVILELKKGRTPRDVVAQILEYAAWASRLTYEDLNVLAMKYYDRDVQYQGMELREIHQLVFYPDDEMIKLTKFNENLRLYIVAEEITKTVRDVVRYLSGSGNIDINCMKYEVFKAGNGEFYISTEMDKSNIPISKSTSLRTNSTGWNGEIPVKQIVKTAVDMVLESRTDGIFTAKEVISQVITQYSDCNKSTIRCQLYADCVNHSSRKHYKGGQLDLYYFVGNGRFRLFNRNKDGEWNADGEKIE</sequence>
<dbReference type="GO" id="GO:0003676">
    <property type="term" value="F:nucleic acid binding"/>
    <property type="evidence" value="ECO:0007669"/>
    <property type="project" value="InterPro"/>
</dbReference>
<evidence type="ECO:0000259" key="1">
    <source>
        <dbReference type="Pfam" id="PF24706"/>
    </source>
</evidence>
<organism evidence="2 3">
    <name type="scientific">Anaerovirgula multivorans</name>
    <dbReference type="NCBI Taxonomy" id="312168"/>
    <lineage>
        <taxon>Bacteria</taxon>
        <taxon>Bacillati</taxon>
        <taxon>Bacillota</taxon>
        <taxon>Clostridia</taxon>
        <taxon>Peptostreptococcales</taxon>
        <taxon>Natronincolaceae</taxon>
        <taxon>Anaerovirgula</taxon>
    </lineage>
</organism>
<dbReference type="Proteomes" id="UP000198304">
    <property type="component" value="Unassembled WGS sequence"/>
</dbReference>
<reference evidence="2 3" key="1">
    <citation type="submission" date="2017-06" db="EMBL/GenBank/DDBJ databases">
        <authorList>
            <person name="Kim H.J."/>
            <person name="Triplett B.A."/>
        </authorList>
    </citation>
    <scope>NUCLEOTIDE SEQUENCE [LARGE SCALE GENOMIC DNA]</scope>
    <source>
        <strain evidence="2 3">SCA</strain>
    </source>
</reference>
<proteinExistence type="predicted"/>
<dbReference type="RefSeq" id="WP_089283885.1">
    <property type="nucleotide sequence ID" value="NZ_FZOJ01000017.1"/>
</dbReference>
<dbReference type="AlphaFoldDB" id="A0A239GLW6"/>
<feature type="domain" description="DUF7669" evidence="1">
    <location>
        <begin position="230"/>
        <end position="307"/>
    </location>
</feature>
<evidence type="ECO:0000313" key="3">
    <source>
        <dbReference type="Proteomes" id="UP000198304"/>
    </source>
</evidence>
<name>A0A239GLW6_9FIRM</name>